<keyword evidence="2" id="KW-1185">Reference proteome</keyword>
<dbReference type="EMBL" id="JAQQFR010000001">
    <property type="protein sequence ID" value="MFL9877150.1"/>
    <property type="molecule type" value="Genomic_DNA"/>
</dbReference>
<evidence type="ECO:0000313" key="2">
    <source>
        <dbReference type="Proteomes" id="UP001629214"/>
    </source>
</evidence>
<protein>
    <submittedName>
        <fullName evidence="1">Uncharacterized protein</fullName>
    </submittedName>
</protein>
<reference evidence="1 2" key="1">
    <citation type="journal article" date="2024" name="Chem. Sci.">
        <title>Discovery of megapolipeptins by genome mining of a Burkholderiales bacteria collection.</title>
        <authorList>
            <person name="Paulo B.S."/>
            <person name="Recchia M.J.J."/>
            <person name="Lee S."/>
            <person name="Fergusson C.H."/>
            <person name="Romanowski S.B."/>
            <person name="Hernandez A."/>
            <person name="Krull N."/>
            <person name="Liu D.Y."/>
            <person name="Cavanagh H."/>
            <person name="Bos A."/>
            <person name="Gray C.A."/>
            <person name="Murphy B.T."/>
            <person name="Linington R.G."/>
            <person name="Eustaquio A.S."/>
        </authorList>
    </citation>
    <scope>NUCLEOTIDE SEQUENCE [LARGE SCALE GENOMIC DNA]</scope>
    <source>
        <strain evidence="1 2">RL21-008-BIB-B</strain>
    </source>
</reference>
<name>A0ABW8Z2S0_9BURK</name>
<dbReference type="RefSeq" id="WP_408165191.1">
    <property type="nucleotide sequence ID" value="NZ_JAQQFR010000001.1"/>
</dbReference>
<dbReference type="Proteomes" id="UP001629214">
    <property type="component" value="Unassembled WGS sequence"/>
</dbReference>
<evidence type="ECO:0000313" key="1">
    <source>
        <dbReference type="EMBL" id="MFL9877150.1"/>
    </source>
</evidence>
<accession>A0ABW8Z2S0</accession>
<dbReference type="PROSITE" id="PS51257">
    <property type="entry name" value="PROKAR_LIPOPROTEIN"/>
    <property type="match status" value="1"/>
</dbReference>
<gene>
    <name evidence="1" type="ORF">PQR63_02055</name>
</gene>
<sequence>MKRFLIIFIFSMWAELAMAGIIVTSCDGSHKAKINTKGALLVKSDKGIEKSIKMDHNISGGLFSLDNSLLIVYGLPDKIDPTYPQVMRLSVYRIGRHQRAIMNETYGGAIYKVAFSADQRFVLVENQFGIDVLNVAKKTAKSFDPAYVAEFSMQLCEAKSE</sequence>
<comment type="caution">
    <text evidence="1">The sequence shown here is derived from an EMBL/GenBank/DDBJ whole genome shotgun (WGS) entry which is preliminary data.</text>
</comment>
<proteinExistence type="predicted"/>
<organism evidence="1 2">
    <name type="scientific">Herbaspirillum rhizosphaerae</name>
    <dbReference type="NCBI Taxonomy" id="346179"/>
    <lineage>
        <taxon>Bacteria</taxon>
        <taxon>Pseudomonadati</taxon>
        <taxon>Pseudomonadota</taxon>
        <taxon>Betaproteobacteria</taxon>
        <taxon>Burkholderiales</taxon>
        <taxon>Oxalobacteraceae</taxon>
        <taxon>Herbaspirillum</taxon>
    </lineage>
</organism>